<feature type="region of interest" description="Disordered" evidence="1">
    <location>
        <begin position="270"/>
        <end position="323"/>
    </location>
</feature>
<proteinExistence type="predicted"/>
<organism evidence="2">
    <name type="scientific">Timema tahoe</name>
    <dbReference type="NCBI Taxonomy" id="61484"/>
    <lineage>
        <taxon>Eukaryota</taxon>
        <taxon>Metazoa</taxon>
        <taxon>Ecdysozoa</taxon>
        <taxon>Arthropoda</taxon>
        <taxon>Hexapoda</taxon>
        <taxon>Insecta</taxon>
        <taxon>Pterygota</taxon>
        <taxon>Neoptera</taxon>
        <taxon>Polyneoptera</taxon>
        <taxon>Phasmatodea</taxon>
        <taxon>Timematodea</taxon>
        <taxon>Timematoidea</taxon>
        <taxon>Timematidae</taxon>
        <taxon>Timema</taxon>
    </lineage>
</organism>
<evidence type="ECO:0000313" key="2">
    <source>
        <dbReference type="EMBL" id="CAD7461324.1"/>
    </source>
</evidence>
<reference evidence="2" key="1">
    <citation type="submission" date="2020-11" db="EMBL/GenBank/DDBJ databases">
        <authorList>
            <person name="Tran Van P."/>
        </authorList>
    </citation>
    <scope>NUCLEOTIDE SEQUENCE</scope>
</reference>
<accession>A0A7R9INC6</accession>
<evidence type="ECO:0000256" key="1">
    <source>
        <dbReference type="SAM" id="MobiDB-lite"/>
    </source>
</evidence>
<dbReference type="AlphaFoldDB" id="A0A7R9INC6"/>
<name>A0A7R9INC6_9NEOP</name>
<protein>
    <submittedName>
        <fullName evidence="2">Uncharacterized protein</fullName>
    </submittedName>
</protein>
<gene>
    <name evidence="2" type="ORF">TTEB3V08_LOCUS9236</name>
</gene>
<sequence>MYDSVMDDVEVKGLANALQTETATVRAELGQSLQEISGVLVMVELDLSRIVMEDTHLSRSTCCSVAAFVKLSKHLEKLLANGHPTVYQLFPNCFPTDPQVLASWETDCWQTVKKHCFPSRVQLNARCLPRRMLLWLKTEKKKMVVGSYYANNLLTELKLEDGKGFRKLTCMSPIDLEVLLQIVGPRIIERDKRFRSAIPPAGPHCLLLEIKLRARYVDDMTPSIRKERFKRSHEELHPIVDADILVNDIRKEYISLWTYVGAGEGDVKKGTNRISTSPPLFPKIEQHGTTTRKSEGEPELSHTGTETEGLKDQDQIKYNSMGVGGGMCPPLPATAGTHKNGYTT</sequence>
<dbReference type="EMBL" id="OE004635">
    <property type="protein sequence ID" value="CAD7461324.1"/>
    <property type="molecule type" value="Genomic_DNA"/>
</dbReference>